<feature type="compositionally biased region" description="Basic and acidic residues" evidence="3">
    <location>
        <begin position="121"/>
        <end position="131"/>
    </location>
</feature>
<dbReference type="PROSITE" id="PS00233">
    <property type="entry name" value="CHIT_BIND_RR_1"/>
    <property type="match status" value="1"/>
</dbReference>
<evidence type="ECO:0000256" key="2">
    <source>
        <dbReference type="PROSITE-ProRule" id="PRU00497"/>
    </source>
</evidence>
<dbReference type="AlphaFoldDB" id="A0AAN8X577"/>
<keyword evidence="5" id="KW-1185">Reference proteome</keyword>
<feature type="compositionally biased region" description="Basic and acidic residues" evidence="3">
    <location>
        <begin position="139"/>
        <end position="149"/>
    </location>
</feature>
<keyword evidence="1 2" id="KW-0193">Cuticle</keyword>
<sequence>MRRVRIPTTTPKPPEGSDPAGEPIAKDLAGPDLAEEIAIPVGGCPYYFYYNTRINYHWEHCHENNNKTGEYGHLGSDGYLHKTWYYADGTGFHPKLSKTPLTARQAETMAEYTKGAFIIPKPEEEQRRTEQRIQTWISDNRERVDDPLP</sequence>
<dbReference type="Proteomes" id="UP001381693">
    <property type="component" value="Unassembled WGS sequence"/>
</dbReference>
<feature type="region of interest" description="Disordered" evidence="3">
    <location>
        <begin position="121"/>
        <end position="149"/>
    </location>
</feature>
<dbReference type="GO" id="GO:0042302">
    <property type="term" value="F:structural constituent of cuticle"/>
    <property type="evidence" value="ECO:0007669"/>
    <property type="project" value="UniProtKB-UniRule"/>
</dbReference>
<dbReference type="Pfam" id="PF00379">
    <property type="entry name" value="Chitin_bind_4"/>
    <property type="match status" value="1"/>
</dbReference>
<accession>A0AAN8X577</accession>
<evidence type="ECO:0000256" key="3">
    <source>
        <dbReference type="SAM" id="MobiDB-lite"/>
    </source>
</evidence>
<feature type="region of interest" description="Disordered" evidence="3">
    <location>
        <begin position="1"/>
        <end position="26"/>
    </location>
</feature>
<dbReference type="EMBL" id="JAXCGZ010013531">
    <property type="protein sequence ID" value="KAK7072350.1"/>
    <property type="molecule type" value="Genomic_DNA"/>
</dbReference>
<organism evidence="4 5">
    <name type="scientific">Halocaridina rubra</name>
    <name type="common">Hawaiian red shrimp</name>
    <dbReference type="NCBI Taxonomy" id="373956"/>
    <lineage>
        <taxon>Eukaryota</taxon>
        <taxon>Metazoa</taxon>
        <taxon>Ecdysozoa</taxon>
        <taxon>Arthropoda</taxon>
        <taxon>Crustacea</taxon>
        <taxon>Multicrustacea</taxon>
        <taxon>Malacostraca</taxon>
        <taxon>Eumalacostraca</taxon>
        <taxon>Eucarida</taxon>
        <taxon>Decapoda</taxon>
        <taxon>Pleocyemata</taxon>
        <taxon>Caridea</taxon>
        <taxon>Atyoidea</taxon>
        <taxon>Atyidae</taxon>
        <taxon>Halocaridina</taxon>
    </lineage>
</organism>
<proteinExistence type="predicted"/>
<gene>
    <name evidence="4" type="ORF">SK128_003390</name>
</gene>
<dbReference type="InterPro" id="IPR000618">
    <property type="entry name" value="Insect_cuticle"/>
</dbReference>
<dbReference type="PROSITE" id="PS51155">
    <property type="entry name" value="CHIT_BIND_RR_2"/>
    <property type="match status" value="1"/>
</dbReference>
<reference evidence="4 5" key="1">
    <citation type="submission" date="2023-11" db="EMBL/GenBank/DDBJ databases">
        <title>Halocaridina rubra genome assembly.</title>
        <authorList>
            <person name="Smith C."/>
        </authorList>
    </citation>
    <scope>NUCLEOTIDE SEQUENCE [LARGE SCALE GENOMIC DNA]</scope>
    <source>
        <strain evidence="4">EP-1</strain>
        <tissue evidence="4">Whole</tissue>
    </source>
</reference>
<evidence type="ECO:0000313" key="4">
    <source>
        <dbReference type="EMBL" id="KAK7072350.1"/>
    </source>
</evidence>
<evidence type="ECO:0000313" key="5">
    <source>
        <dbReference type="Proteomes" id="UP001381693"/>
    </source>
</evidence>
<name>A0AAN8X577_HALRR</name>
<dbReference type="InterPro" id="IPR031311">
    <property type="entry name" value="CHIT_BIND_RR_consensus"/>
</dbReference>
<protein>
    <submittedName>
        <fullName evidence="4">Uncharacterized protein</fullName>
    </submittedName>
</protein>
<comment type="caution">
    <text evidence="4">The sequence shown here is derived from an EMBL/GenBank/DDBJ whole genome shotgun (WGS) entry which is preliminary data.</text>
</comment>
<evidence type="ECO:0000256" key="1">
    <source>
        <dbReference type="ARBA" id="ARBA00022460"/>
    </source>
</evidence>